<evidence type="ECO:0000313" key="2">
    <source>
        <dbReference type="Proteomes" id="UP000464577"/>
    </source>
</evidence>
<protein>
    <submittedName>
        <fullName evidence="1">Uncharacterized protein</fullName>
    </submittedName>
</protein>
<evidence type="ECO:0000313" key="1">
    <source>
        <dbReference type="EMBL" id="QHW00297.1"/>
    </source>
</evidence>
<organism evidence="1 2">
    <name type="scientific">Spirosoma endbachense</name>
    <dbReference type="NCBI Taxonomy" id="2666025"/>
    <lineage>
        <taxon>Bacteria</taxon>
        <taxon>Pseudomonadati</taxon>
        <taxon>Bacteroidota</taxon>
        <taxon>Cytophagia</taxon>
        <taxon>Cytophagales</taxon>
        <taxon>Cytophagaceae</taxon>
        <taxon>Spirosoma</taxon>
    </lineage>
</organism>
<reference evidence="1 2" key="1">
    <citation type="submission" date="2019-11" db="EMBL/GenBank/DDBJ databases">
        <title>Spirosoma endbachense sp. nov., isolated from a natural salt meadow.</title>
        <authorList>
            <person name="Rojas J."/>
            <person name="Ambika Manirajan B."/>
            <person name="Ratering S."/>
            <person name="Suarez C."/>
            <person name="Geissler-Plaum R."/>
            <person name="Schnell S."/>
        </authorList>
    </citation>
    <scope>NUCLEOTIDE SEQUENCE [LARGE SCALE GENOMIC DNA]</scope>
    <source>
        <strain evidence="1 2">I-24</strain>
    </source>
</reference>
<keyword evidence="2" id="KW-1185">Reference proteome</keyword>
<accession>A0A6P1W9B7</accession>
<dbReference type="EMBL" id="CP045997">
    <property type="protein sequence ID" value="QHW00297.1"/>
    <property type="molecule type" value="Genomic_DNA"/>
</dbReference>
<name>A0A6P1W9B7_9BACT</name>
<dbReference type="Gene3D" id="3.40.50.1820">
    <property type="entry name" value="alpha/beta hydrolase"/>
    <property type="match status" value="1"/>
</dbReference>
<gene>
    <name evidence="1" type="ORF">GJR95_37070</name>
</gene>
<dbReference type="Proteomes" id="UP000464577">
    <property type="component" value="Chromosome"/>
</dbReference>
<dbReference type="RefSeq" id="WP_162390687.1">
    <property type="nucleotide sequence ID" value="NZ_CP045997.1"/>
</dbReference>
<dbReference type="InterPro" id="IPR029058">
    <property type="entry name" value="AB_hydrolase_fold"/>
</dbReference>
<proteinExistence type="predicted"/>
<sequence>MGVAVFAADNTIRRWVDRDGSMPHWSEFDKGGHITTMEAPNETCRMCGRFSVSLTRNATYQYRLFSASQRVPADIGLSQSARIFNR</sequence>
<dbReference type="KEGG" id="senf:GJR95_37070"/>
<dbReference type="AlphaFoldDB" id="A0A6P1W9B7"/>